<comment type="similarity">
    <text evidence="3">Belongs to the ATPase epsilon chain family.</text>
</comment>
<comment type="function">
    <text evidence="1">Produces ATP from ADP in the presence of a proton gradient across the membrane.</text>
</comment>
<keyword evidence="8" id="KW-0066">ATP synthesis</keyword>
<reference evidence="11" key="1">
    <citation type="submission" date="2017-02" db="EMBL/GenBank/DDBJ databases">
        <authorList>
            <person name="Varghese N."/>
            <person name="Submissions S."/>
        </authorList>
    </citation>
    <scope>NUCLEOTIDE SEQUENCE [LARGE SCALE GENOMIC DNA]</scope>
    <source>
        <strain evidence="11">DSM 24967</strain>
    </source>
</reference>
<dbReference type="GO" id="GO:0012505">
    <property type="term" value="C:endomembrane system"/>
    <property type="evidence" value="ECO:0007669"/>
    <property type="project" value="UniProtKB-SubCell"/>
</dbReference>
<evidence type="ECO:0000256" key="1">
    <source>
        <dbReference type="ARBA" id="ARBA00003543"/>
    </source>
</evidence>
<evidence type="ECO:0000313" key="10">
    <source>
        <dbReference type="EMBL" id="SKB64698.1"/>
    </source>
</evidence>
<dbReference type="InterPro" id="IPR020546">
    <property type="entry name" value="ATP_synth_F1_dsu/esu_N"/>
</dbReference>
<dbReference type="AlphaFoldDB" id="A0A1T5CYV5"/>
<protein>
    <submittedName>
        <fullName evidence="10">F-type H+-transporting ATPase subunit epsilon</fullName>
    </submittedName>
</protein>
<keyword evidence="5" id="KW-0406">Ion transport</keyword>
<dbReference type="SUPFAM" id="SSF51344">
    <property type="entry name" value="Epsilon subunit of F1F0-ATP synthase N-terminal domain"/>
    <property type="match status" value="1"/>
</dbReference>
<dbReference type="PANTHER" id="PTHR13822">
    <property type="entry name" value="ATP SYNTHASE DELTA/EPSILON CHAIN"/>
    <property type="match status" value="1"/>
</dbReference>
<evidence type="ECO:0000256" key="5">
    <source>
        <dbReference type="ARBA" id="ARBA00023065"/>
    </source>
</evidence>
<evidence type="ECO:0000313" key="11">
    <source>
        <dbReference type="Proteomes" id="UP000190852"/>
    </source>
</evidence>
<evidence type="ECO:0000256" key="6">
    <source>
        <dbReference type="ARBA" id="ARBA00023136"/>
    </source>
</evidence>
<keyword evidence="4" id="KW-0813">Transport</keyword>
<dbReference type="Gene3D" id="2.60.15.10">
    <property type="entry name" value="F0F1 ATP synthase delta/epsilon subunit, N-terminal"/>
    <property type="match status" value="1"/>
</dbReference>
<evidence type="ECO:0000259" key="9">
    <source>
        <dbReference type="Pfam" id="PF02823"/>
    </source>
</evidence>
<gene>
    <name evidence="10" type="ORF">SAMN05660349_02176</name>
</gene>
<keyword evidence="7" id="KW-0139">CF(1)</keyword>
<organism evidence="10 11">
    <name type="scientific">Parabacteroides chartae</name>
    <dbReference type="NCBI Taxonomy" id="1037355"/>
    <lineage>
        <taxon>Bacteria</taxon>
        <taxon>Pseudomonadati</taxon>
        <taxon>Bacteroidota</taxon>
        <taxon>Bacteroidia</taxon>
        <taxon>Bacteroidales</taxon>
        <taxon>Tannerellaceae</taxon>
        <taxon>Parabacteroides</taxon>
    </lineage>
</organism>
<dbReference type="InterPro" id="IPR001469">
    <property type="entry name" value="ATP_synth_F1_dsu/esu"/>
</dbReference>
<dbReference type="Pfam" id="PF02823">
    <property type="entry name" value="ATP-synt_DE_N"/>
    <property type="match status" value="1"/>
</dbReference>
<dbReference type="RefSeq" id="WP_079683663.1">
    <property type="nucleotide sequence ID" value="NZ_FUYQ01000015.1"/>
</dbReference>
<comment type="subcellular location">
    <subcellularLocation>
        <location evidence="2">Endomembrane system</location>
        <topology evidence="2">Peripheral membrane protein</topology>
    </subcellularLocation>
</comment>
<evidence type="ECO:0000256" key="4">
    <source>
        <dbReference type="ARBA" id="ARBA00022448"/>
    </source>
</evidence>
<dbReference type="GO" id="GO:0046933">
    <property type="term" value="F:proton-transporting ATP synthase activity, rotational mechanism"/>
    <property type="evidence" value="ECO:0007669"/>
    <property type="project" value="InterPro"/>
</dbReference>
<evidence type="ECO:0000256" key="3">
    <source>
        <dbReference type="ARBA" id="ARBA00005712"/>
    </source>
</evidence>
<evidence type="ECO:0000256" key="7">
    <source>
        <dbReference type="ARBA" id="ARBA00023196"/>
    </source>
</evidence>
<evidence type="ECO:0000256" key="2">
    <source>
        <dbReference type="ARBA" id="ARBA00004184"/>
    </source>
</evidence>
<feature type="domain" description="ATP synthase F1 complex delta/epsilon subunit N-terminal" evidence="9">
    <location>
        <begin position="1"/>
        <end position="77"/>
    </location>
</feature>
<name>A0A1T5CYV5_9BACT</name>
<sequence length="77" mass="8069">MKLEIVSPKGSVFDGEADSVLFPGLMGDFMILPNHAPLLAVLSKGVIRIEHNGETRLVEVAGGVVEVVGSGIHVCTD</sequence>
<dbReference type="EMBL" id="FUYQ01000015">
    <property type="protein sequence ID" value="SKB64698.1"/>
    <property type="molecule type" value="Genomic_DNA"/>
</dbReference>
<dbReference type="InterPro" id="IPR036771">
    <property type="entry name" value="ATPsynth_dsu/esu_N"/>
</dbReference>
<dbReference type="GO" id="GO:0045259">
    <property type="term" value="C:proton-transporting ATP synthase complex"/>
    <property type="evidence" value="ECO:0007669"/>
    <property type="project" value="UniProtKB-KW"/>
</dbReference>
<keyword evidence="6" id="KW-0472">Membrane</keyword>
<accession>A0A1T5CYV5</accession>
<dbReference type="Proteomes" id="UP000190852">
    <property type="component" value="Unassembled WGS sequence"/>
</dbReference>
<keyword evidence="11" id="KW-1185">Reference proteome</keyword>
<dbReference type="PANTHER" id="PTHR13822:SF10">
    <property type="entry name" value="ATP SYNTHASE EPSILON CHAIN, CHLOROPLASTIC"/>
    <property type="match status" value="1"/>
</dbReference>
<evidence type="ECO:0000256" key="8">
    <source>
        <dbReference type="ARBA" id="ARBA00023310"/>
    </source>
</evidence>
<proteinExistence type="inferred from homology"/>
<dbReference type="CDD" id="cd12152">
    <property type="entry name" value="F1-ATPase_delta"/>
    <property type="match status" value="1"/>
</dbReference>